<feature type="non-terminal residue" evidence="2">
    <location>
        <position position="300"/>
    </location>
</feature>
<dbReference type="AlphaFoldDB" id="A0AAV2PM45"/>
<name>A0AAV2PM45_MEGNR</name>
<protein>
    <recommendedName>
        <fullName evidence="1">C-type lectin domain-containing protein</fullName>
    </recommendedName>
</protein>
<dbReference type="InterPro" id="IPR016187">
    <property type="entry name" value="CTDL_fold"/>
</dbReference>
<comment type="caution">
    <text evidence="2">The sequence shown here is derived from an EMBL/GenBank/DDBJ whole genome shotgun (WGS) entry which is preliminary data.</text>
</comment>
<dbReference type="PROSITE" id="PS50041">
    <property type="entry name" value="C_TYPE_LECTIN_2"/>
    <property type="match status" value="1"/>
</dbReference>
<sequence>MHPDSGLNLRPVSTIFNLLYSNPRSRMSPQRLHGDARNSTDNDLECISTDADRNTSAAFHEAEKICTNKTGHCVPRKDCPVGHIDENDINCLSFATSCVCCKLSCPSPYVSVGNICLWFSVNGPPQTMRDADMECMKKAGRLASLRGDPTNFINYTMQEYVGKKFWLSASDVAVEGQWRWLDGSLLKEDFPWNSYQVDKPTFNCLTFKAIPMIGFAHEKCFHLNNYVCDADATRTVDVTPAQLEYPGYEKKSALNNEDEVNDKKKSVLNPNLLSDVTDNKPSSLLITVVMLLINIYLNIT</sequence>
<dbReference type="Proteomes" id="UP001497623">
    <property type="component" value="Unassembled WGS sequence"/>
</dbReference>
<keyword evidence="3" id="KW-1185">Reference proteome</keyword>
<dbReference type="Gene3D" id="3.10.100.10">
    <property type="entry name" value="Mannose-Binding Protein A, subunit A"/>
    <property type="match status" value="1"/>
</dbReference>
<dbReference type="SUPFAM" id="SSF56436">
    <property type="entry name" value="C-type lectin-like"/>
    <property type="match status" value="1"/>
</dbReference>
<gene>
    <name evidence="2" type="ORF">MNOR_LOCUS1045</name>
</gene>
<accession>A0AAV2PM45</accession>
<proteinExistence type="predicted"/>
<dbReference type="InterPro" id="IPR001304">
    <property type="entry name" value="C-type_lectin-like"/>
</dbReference>
<dbReference type="InterPro" id="IPR050801">
    <property type="entry name" value="Ca-Dep_Lectins_ImmuneDev"/>
</dbReference>
<dbReference type="Pfam" id="PF00059">
    <property type="entry name" value="Lectin_C"/>
    <property type="match status" value="1"/>
</dbReference>
<feature type="domain" description="C-type lectin" evidence="1">
    <location>
        <begin position="112"/>
        <end position="229"/>
    </location>
</feature>
<reference evidence="2 3" key="1">
    <citation type="submission" date="2024-05" db="EMBL/GenBank/DDBJ databases">
        <authorList>
            <person name="Wallberg A."/>
        </authorList>
    </citation>
    <scope>NUCLEOTIDE SEQUENCE [LARGE SCALE GENOMIC DNA]</scope>
</reference>
<dbReference type="PANTHER" id="PTHR22801">
    <property type="entry name" value="LITHOSTATHINE"/>
    <property type="match status" value="1"/>
</dbReference>
<dbReference type="EMBL" id="CAXKWB010000262">
    <property type="protein sequence ID" value="CAL4060117.1"/>
    <property type="molecule type" value="Genomic_DNA"/>
</dbReference>
<dbReference type="SMART" id="SM00034">
    <property type="entry name" value="CLECT"/>
    <property type="match status" value="1"/>
</dbReference>
<evidence type="ECO:0000313" key="2">
    <source>
        <dbReference type="EMBL" id="CAL4060117.1"/>
    </source>
</evidence>
<evidence type="ECO:0000313" key="3">
    <source>
        <dbReference type="Proteomes" id="UP001497623"/>
    </source>
</evidence>
<organism evidence="2 3">
    <name type="scientific">Meganyctiphanes norvegica</name>
    <name type="common">Northern krill</name>
    <name type="synonym">Thysanopoda norvegica</name>
    <dbReference type="NCBI Taxonomy" id="48144"/>
    <lineage>
        <taxon>Eukaryota</taxon>
        <taxon>Metazoa</taxon>
        <taxon>Ecdysozoa</taxon>
        <taxon>Arthropoda</taxon>
        <taxon>Crustacea</taxon>
        <taxon>Multicrustacea</taxon>
        <taxon>Malacostraca</taxon>
        <taxon>Eumalacostraca</taxon>
        <taxon>Eucarida</taxon>
        <taxon>Euphausiacea</taxon>
        <taxon>Euphausiidae</taxon>
        <taxon>Meganyctiphanes</taxon>
    </lineage>
</organism>
<dbReference type="CDD" id="cd00037">
    <property type="entry name" value="CLECT"/>
    <property type="match status" value="1"/>
</dbReference>
<evidence type="ECO:0000259" key="1">
    <source>
        <dbReference type="PROSITE" id="PS50041"/>
    </source>
</evidence>
<dbReference type="PANTHER" id="PTHR22801:SF63">
    <property type="entry name" value="C-TYPE LECTIN DOMAIN-CONTAINING PROTEIN"/>
    <property type="match status" value="1"/>
</dbReference>
<dbReference type="InterPro" id="IPR016186">
    <property type="entry name" value="C-type_lectin-like/link_sf"/>
</dbReference>